<keyword evidence="1" id="KW-0472">Membrane</keyword>
<dbReference type="InterPro" id="IPR025565">
    <property type="entry name" value="DUF4328"/>
</dbReference>
<organism evidence="3 4">
    <name type="scientific">Pasteurella dagmatis ATCC 43325</name>
    <dbReference type="NCBI Taxonomy" id="667128"/>
    <lineage>
        <taxon>Bacteria</taxon>
        <taxon>Pseudomonadati</taxon>
        <taxon>Pseudomonadota</taxon>
        <taxon>Gammaproteobacteria</taxon>
        <taxon>Pasteurellales</taxon>
        <taxon>Pasteurellaceae</taxon>
        <taxon>Pasteurella</taxon>
    </lineage>
</organism>
<feature type="transmembrane region" description="Helical" evidence="1">
    <location>
        <begin position="67"/>
        <end position="85"/>
    </location>
</feature>
<dbReference type="AlphaFoldDB" id="C9PNM7"/>
<dbReference type="Pfam" id="PF14219">
    <property type="entry name" value="DUF4328"/>
    <property type="match status" value="1"/>
</dbReference>
<feature type="transmembrane region" description="Helical" evidence="1">
    <location>
        <begin position="180"/>
        <end position="203"/>
    </location>
</feature>
<keyword evidence="1" id="KW-0812">Transmembrane</keyword>
<feature type="domain" description="DUF4328" evidence="2">
    <location>
        <begin position="64"/>
        <end position="206"/>
    </location>
</feature>
<evidence type="ECO:0000256" key="1">
    <source>
        <dbReference type="SAM" id="Phobius"/>
    </source>
</evidence>
<keyword evidence="4" id="KW-1185">Reference proteome</keyword>
<reference evidence="3 4" key="1">
    <citation type="submission" date="2009-10" db="EMBL/GenBank/DDBJ databases">
        <authorList>
            <person name="Muzny D."/>
            <person name="Qin X."/>
            <person name="Deng J."/>
            <person name="Jiang H."/>
            <person name="Liu Y."/>
            <person name="Qu J."/>
            <person name="Song X.-Z."/>
            <person name="Zhang L."/>
            <person name="Thornton R."/>
            <person name="Coyle M."/>
            <person name="Francisco L."/>
            <person name="Jackson L."/>
            <person name="Javaid M."/>
            <person name="Korchina V."/>
            <person name="Kovar C."/>
            <person name="Mata R."/>
            <person name="Mathew T."/>
            <person name="Ngo R."/>
            <person name="Nguyen L."/>
            <person name="Nguyen N."/>
            <person name="Okwuonu G."/>
            <person name="Ongeri F."/>
            <person name="Pham C."/>
            <person name="Simmons D."/>
            <person name="Wilczek-Boney K."/>
            <person name="Hale W."/>
            <person name="Jakkamsetti A."/>
            <person name="Pham P."/>
            <person name="Ruth R."/>
            <person name="San Lucas F."/>
            <person name="Warren J."/>
            <person name="Zhang J."/>
            <person name="Zhao Z."/>
            <person name="Zhou C."/>
            <person name="Zhu D."/>
            <person name="Lee S."/>
            <person name="Bess C."/>
            <person name="Blankenburg K."/>
            <person name="Forbes L."/>
            <person name="Fu Q."/>
            <person name="Gubbala S."/>
            <person name="Hirani K."/>
            <person name="Jayaseelan J.C."/>
            <person name="Lara F."/>
            <person name="Munidasa M."/>
            <person name="Palculict T."/>
            <person name="Patil S."/>
            <person name="Pu L.-L."/>
            <person name="Saada N."/>
            <person name="Tang L."/>
            <person name="Weissenberger G."/>
            <person name="Zhu Y."/>
            <person name="Hemphill L."/>
            <person name="Shang Y."/>
            <person name="Youmans B."/>
            <person name="Ayvaz T."/>
            <person name="Ross M."/>
            <person name="Santibanez J."/>
            <person name="Aqrawi P."/>
            <person name="Gross S."/>
            <person name="Joshi V."/>
            <person name="Fowler G."/>
            <person name="Nazareth L."/>
            <person name="Reid J."/>
            <person name="Worley K."/>
            <person name="Petrosino J."/>
            <person name="Highlander S."/>
            <person name="Gibbs R."/>
        </authorList>
    </citation>
    <scope>NUCLEOTIDE SEQUENCE [LARGE SCALE GENOMIC DNA]</scope>
    <source>
        <strain evidence="3 4">ATCC 43325</strain>
    </source>
</reference>
<evidence type="ECO:0000313" key="3">
    <source>
        <dbReference type="EMBL" id="EEX51014.1"/>
    </source>
</evidence>
<keyword evidence="1" id="KW-1133">Transmembrane helix</keyword>
<comment type="caution">
    <text evidence="3">The sequence shown here is derived from an EMBL/GenBank/DDBJ whole genome shotgun (WGS) entry which is preliminary data.</text>
</comment>
<accession>C9PNM7</accession>
<protein>
    <recommendedName>
        <fullName evidence="2">DUF4328 domain-containing protein</fullName>
    </recommendedName>
</protein>
<name>C9PNM7_9PAST</name>
<dbReference type="OrthoDB" id="4174975at2"/>
<sequence length="232" mass="26294">MNYRVGNHSILVCVLLGLDILLHAIQIWLSVPIFFDTMDYSGTMITPLTVLNPETVERIALNLNFSYIKLSIHFIIGFIILAWIYRAHHFTSTVIKAKNLRFTDGACIVYFFIPFANLFMPYRAIKETWLASENPTQWQNEPTPAVLIVWWLLFLLQIPLCLLSFTVFAPDMDAALANGIALFAIVGSVIAIIQTLAFVLIVLQIQNIQNKYKPKISSQTKPKDVPKNPLVS</sequence>
<dbReference type="EMBL" id="ACZR01000005">
    <property type="protein sequence ID" value="EEX51014.1"/>
    <property type="molecule type" value="Genomic_DNA"/>
</dbReference>
<proteinExistence type="predicted"/>
<feature type="transmembrane region" description="Helical" evidence="1">
    <location>
        <begin position="145"/>
        <end position="168"/>
    </location>
</feature>
<dbReference type="RefSeq" id="WP_005763391.1">
    <property type="nucleotide sequence ID" value="NZ_GG704811.1"/>
</dbReference>
<dbReference type="Proteomes" id="UP000005519">
    <property type="component" value="Unassembled WGS sequence"/>
</dbReference>
<dbReference type="STRING" id="667128.HMPREF0621_0601"/>
<feature type="transmembrane region" description="Helical" evidence="1">
    <location>
        <begin position="106"/>
        <end position="125"/>
    </location>
</feature>
<gene>
    <name evidence="3" type="ORF">HMPREF0621_0601</name>
</gene>
<feature type="transmembrane region" description="Helical" evidence="1">
    <location>
        <begin position="12"/>
        <end position="35"/>
    </location>
</feature>
<evidence type="ECO:0000259" key="2">
    <source>
        <dbReference type="Pfam" id="PF14219"/>
    </source>
</evidence>
<dbReference type="HOGENOM" id="CLU_1193964_0_0_6"/>
<evidence type="ECO:0000313" key="4">
    <source>
        <dbReference type="Proteomes" id="UP000005519"/>
    </source>
</evidence>